<feature type="compositionally biased region" description="Polar residues" evidence="1">
    <location>
        <begin position="12"/>
        <end position="22"/>
    </location>
</feature>
<gene>
    <name evidence="2" type="ORF">J2Z42_000723</name>
</gene>
<reference evidence="2 3" key="1">
    <citation type="submission" date="2021-03" db="EMBL/GenBank/DDBJ databases">
        <title>Genomic Encyclopedia of Type Strains, Phase IV (KMG-IV): sequencing the most valuable type-strain genomes for metagenomic binning, comparative biology and taxonomic classification.</title>
        <authorList>
            <person name="Goeker M."/>
        </authorList>
    </citation>
    <scope>NUCLEOTIDE SEQUENCE [LARGE SCALE GENOMIC DNA]</scope>
    <source>
        <strain evidence="2 3">DSM 28783</strain>
    </source>
</reference>
<feature type="region of interest" description="Disordered" evidence="1">
    <location>
        <begin position="1"/>
        <end position="22"/>
    </location>
</feature>
<dbReference type="Proteomes" id="UP001519307">
    <property type="component" value="Unassembled WGS sequence"/>
</dbReference>
<evidence type="ECO:0000313" key="3">
    <source>
        <dbReference type="Proteomes" id="UP001519307"/>
    </source>
</evidence>
<evidence type="ECO:0000313" key="2">
    <source>
        <dbReference type="EMBL" id="MBP2032058.1"/>
    </source>
</evidence>
<organism evidence="2 3">
    <name type="scientific">Clostridium algifaecis</name>
    <dbReference type="NCBI Taxonomy" id="1472040"/>
    <lineage>
        <taxon>Bacteria</taxon>
        <taxon>Bacillati</taxon>
        <taxon>Bacillota</taxon>
        <taxon>Clostridia</taxon>
        <taxon>Eubacteriales</taxon>
        <taxon>Clostridiaceae</taxon>
        <taxon>Clostridium</taxon>
    </lineage>
</organism>
<protein>
    <submittedName>
        <fullName evidence="2">Uncharacterized protein</fullName>
    </submittedName>
</protein>
<proteinExistence type="predicted"/>
<sequence length="34" mass="3729">MDTEGASHMYGKNSQVKGQGTGNISYKSNIHFIK</sequence>
<dbReference type="EMBL" id="JAGGLM010000002">
    <property type="protein sequence ID" value="MBP2032058.1"/>
    <property type="molecule type" value="Genomic_DNA"/>
</dbReference>
<comment type="caution">
    <text evidence="2">The sequence shown here is derived from an EMBL/GenBank/DDBJ whole genome shotgun (WGS) entry which is preliminary data.</text>
</comment>
<name>A0ABS4KPT6_9CLOT</name>
<evidence type="ECO:0000256" key="1">
    <source>
        <dbReference type="SAM" id="MobiDB-lite"/>
    </source>
</evidence>
<keyword evidence="3" id="KW-1185">Reference proteome</keyword>
<accession>A0ABS4KPT6</accession>